<evidence type="ECO:0000259" key="1">
    <source>
        <dbReference type="Pfam" id="PF12697"/>
    </source>
</evidence>
<dbReference type="InterPro" id="IPR050228">
    <property type="entry name" value="Carboxylesterase_BioH"/>
</dbReference>
<keyword evidence="3" id="KW-1185">Reference proteome</keyword>
<dbReference type="Proteomes" id="UP000617041">
    <property type="component" value="Unassembled WGS sequence"/>
</dbReference>
<dbReference type="SUPFAM" id="SSF53474">
    <property type="entry name" value="alpha/beta-Hydrolases"/>
    <property type="match status" value="1"/>
</dbReference>
<gene>
    <name evidence="2" type="ORF">I8E28_04295</name>
</gene>
<dbReference type="PANTHER" id="PTHR43194">
    <property type="entry name" value="HYDROLASE ALPHA/BETA FOLD FAMILY"/>
    <property type="match status" value="1"/>
</dbReference>
<protein>
    <submittedName>
        <fullName evidence="2">Alpha/beta fold hydrolase</fullName>
    </submittedName>
</protein>
<dbReference type="GO" id="GO:0016787">
    <property type="term" value="F:hydrolase activity"/>
    <property type="evidence" value="ECO:0007669"/>
    <property type="project" value="UniProtKB-KW"/>
</dbReference>
<dbReference type="AlphaFoldDB" id="A0A934PZB1"/>
<accession>A0A934PZB1</accession>
<dbReference type="InterPro" id="IPR029058">
    <property type="entry name" value="AB_hydrolase_fold"/>
</dbReference>
<comment type="caution">
    <text evidence="2">The sequence shown here is derived from an EMBL/GenBank/DDBJ whole genome shotgun (WGS) entry which is preliminary data.</text>
</comment>
<organism evidence="2 3">
    <name type="scientific">Ramlibacter algicola</name>
    <dbReference type="NCBI Taxonomy" id="2795217"/>
    <lineage>
        <taxon>Bacteria</taxon>
        <taxon>Pseudomonadati</taxon>
        <taxon>Pseudomonadota</taxon>
        <taxon>Betaproteobacteria</taxon>
        <taxon>Burkholderiales</taxon>
        <taxon>Comamonadaceae</taxon>
        <taxon>Ramlibacter</taxon>
    </lineage>
</organism>
<dbReference type="Gene3D" id="3.40.50.1820">
    <property type="entry name" value="alpha/beta hydrolase"/>
    <property type="match status" value="1"/>
</dbReference>
<sequence>MTLVLLPGLACDADMWREQLRALARWNPIVTDVHTRYGSIEEMGAALLARHHGPLVLCGASLGGIVAMEVVRQAPHRIRGLALLGTTARPEDGASGAARDKAIALFEHGDAASLIAPNAAAAFHAVDGALLKRYLDAVLHAGAKQLARQNRAVLARRDARLHLPSVRCPTLVVCGEDDQLTPPVLSREIAGLVPGAQLVLVPRCGHMLTMEQPAAVNAALSGWLEKI</sequence>
<dbReference type="EMBL" id="JAEDAO010000001">
    <property type="protein sequence ID" value="MBK0391802.1"/>
    <property type="molecule type" value="Genomic_DNA"/>
</dbReference>
<dbReference type="PRINTS" id="PR00111">
    <property type="entry name" value="ABHYDROLASE"/>
</dbReference>
<keyword evidence="2" id="KW-0378">Hydrolase</keyword>
<evidence type="ECO:0000313" key="3">
    <source>
        <dbReference type="Proteomes" id="UP000617041"/>
    </source>
</evidence>
<dbReference type="Pfam" id="PF12697">
    <property type="entry name" value="Abhydrolase_6"/>
    <property type="match status" value="1"/>
</dbReference>
<name>A0A934PZB1_9BURK</name>
<reference evidence="2" key="1">
    <citation type="submission" date="2020-12" db="EMBL/GenBank/DDBJ databases">
        <title>Ramlibacter sp. nov., isolated from a freshwater alga, Cryptomonas.</title>
        <authorList>
            <person name="Kim H.M."/>
            <person name="Jeon C.O."/>
        </authorList>
    </citation>
    <scope>NUCLEOTIDE SEQUENCE</scope>
    <source>
        <strain evidence="2">CrO1</strain>
    </source>
</reference>
<dbReference type="RefSeq" id="WP_200786599.1">
    <property type="nucleotide sequence ID" value="NZ_JAEDAO010000001.1"/>
</dbReference>
<feature type="domain" description="AB hydrolase-1" evidence="1">
    <location>
        <begin position="3"/>
        <end position="219"/>
    </location>
</feature>
<evidence type="ECO:0000313" key="2">
    <source>
        <dbReference type="EMBL" id="MBK0391802.1"/>
    </source>
</evidence>
<proteinExistence type="predicted"/>
<dbReference type="InterPro" id="IPR000073">
    <property type="entry name" value="AB_hydrolase_1"/>
</dbReference>
<dbReference type="PANTHER" id="PTHR43194:SF5">
    <property type="entry name" value="PIMELOYL-[ACYL-CARRIER PROTEIN] METHYL ESTER ESTERASE"/>
    <property type="match status" value="1"/>
</dbReference>